<dbReference type="AlphaFoldDB" id="A0A818VXN5"/>
<evidence type="ECO:0000313" key="3">
    <source>
        <dbReference type="Proteomes" id="UP000663868"/>
    </source>
</evidence>
<sequence length="654" mass="76504">MNNSYDNYPSIFNLPNEILFIIIKKLNIADVIHSLVDVNERFVQLVFDPLYIQNLNITLMTIKSFYHRTFSIHKQVLSNICENILPNIHDQVKQLVIEQHSIKRILTHNYSQLYSLSLVNFKEKILCKYLMDHSILRELLTQQITHLNIDIQSDEVPVLLSKISLYMFILILTLCQRLIKLNFCQVFSYRNSFISIYKLPKICPTYSTLMELKINVETFNDCLCLLNRHFDCLSKLTINVREIKYERKQINNEIKFPKLKYFSLTSFSYTFHFDDYIIPLLHRMINLEELILFLSVIGNDSTLIDGIELHNQVSVHMSHLNKFVFSINTGIRIVNNEIDVPSNEDIQNSFTGREYGQVGSCVHFEPNTPEDTTIDYDQAKGVVKSHIYSLPYQFESFLHLNNSFQGGMFVNVQRLTMTDSFSFEHEFFKIISDSFPFLKNLKISNMEPQKKKQHPSTLISFPHLNLLNLIDAHDDYAEQFLVDANTHLPCLLDLCIEYESLEIVTNNYTNDATRPYCSKLKGLHMDEPYVRRKHFDEYFPLLFISATSYPNLSVIVRDEHTHLPDDTTKIVLEIRKNLKHKVLEESSSIDRIVEEAYHGINMKSNDLIVNLLYILTLKNTLQKHRRKTRPPVPRTIEQLPSPLPDVYCKTLQGD</sequence>
<organism evidence="2 3">
    <name type="scientific">Adineta steineri</name>
    <dbReference type="NCBI Taxonomy" id="433720"/>
    <lineage>
        <taxon>Eukaryota</taxon>
        <taxon>Metazoa</taxon>
        <taxon>Spiralia</taxon>
        <taxon>Gnathifera</taxon>
        <taxon>Rotifera</taxon>
        <taxon>Eurotatoria</taxon>
        <taxon>Bdelloidea</taxon>
        <taxon>Adinetida</taxon>
        <taxon>Adinetidae</taxon>
        <taxon>Adineta</taxon>
    </lineage>
</organism>
<evidence type="ECO:0000259" key="1">
    <source>
        <dbReference type="PROSITE" id="PS50181"/>
    </source>
</evidence>
<dbReference type="EMBL" id="CAJOBB010000621">
    <property type="protein sequence ID" value="CAF3717591.1"/>
    <property type="molecule type" value="Genomic_DNA"/>
</dbReference>
<dbReference type="Proteomes" id="UP000663868">
    <property type="component" value="Unassembled WGS sequence"/>
</dbReference>
<proteinExistence type="predicted"/>
<dbReference type="InterPro" id="IPR001810">
    <property type="entry name" value="F-box_dom"/>
</dbReference>
<feature type="domain" description="F-box" evidence="1">
    <location>
        <begin position="8"/>
        <end position="55"/>
    </location>
</feature>
<evidence type="ECO:0000313" key="2">
    <source>
        <dbReference type="EMBL" id="CAF3717591.1"/>
    </source>
</evidence>
<reference evidence="2" key="1">
    <citation type="submission" date="2021-02" db="EMBL/GenBank/DDBJ databases">
        <authorList>
            <person name="Nowell W R."/>
        </authorList>
    </citation>
    <scope>NUCLEOTIDE SEQUENCE</scope>
</reference>
<protein>
    <recommendedName>
        <fullName evidence="1">F-box domain-containing protein</fullName>
    </recommendedName>
</protein>
<name>A0A818VXN5_9BILA</name>
<dbReference type="PROSITE" id="PS50181">
    <property type="entry name" value="FBOX"/>
    <property type="match status" value="1"/>
</dbReference>
<comment type="caution">
    <text evidence="2">The sequence shown here is derived from an EMBL/GenBank/DDBJ whole genome shotgun (WGS) entry which is preliminary data.</text>
</comment>
<gene>
    <name evidence="2" type="ORF">KXQ929_LOCUS12182</name>
</gene>
<accession>A0A818VXN5</accession>